<evidence type="ECO:0000256" key="2">
    <source>
        <dbReference type="ARBA" id="ARBA00022705"/>
    </source>
</evidence>
<dbReference type="EMBL" id="MK630677">
    <property type="protein sequence ID" value="QIQ17188.1"/>
    <property type="molecule type" value="Genomic_DNA"/>
</dbReference>
<dbReference type="GO" id="GO:0003677">
    <property type="term" value="F:DNA binding"/>
    <property type="evidence" value="ECO:0007669"/>
    <property type="project" value="InterPro"/>
</dbReference>
<reference evidence="4" key="1">
    <citation type="journal article" date="2020" name="Plasmid">
        <title>Cloning of pAhX22, a small cryptic plasmid from Aeromonas hydrophila, and construction of a pAhX22-derived shuttle vector.</title>
        <authorList>
            <person name="Kang X."/>
            <person name="Li C."/>
            <person name="Luo Y."/>
        </authorList>
    </citation>
    <scope>NUCLEOTIDE SEQUENCE</scope>
    <source>
        <strain evidence="4">X22</strain>
        <plasmid evidence="4">pAhX22</plasmid>
    </source>
</reference>
<evidence type="ECO:0000313" key="4">
    <source>
        <dbReference type="EMBL" id="QIQ17188.1"/>
    </source>
</evidence>
<dbReference type="GO" id="GO:0006260">
    <property type="term" value="P:DNA replication"/>
    <property type="evidence" value="ECO:0007669"/>
    <property type="project" value="UniProtKB-KW"/>
</dbReference>
<sequence>MRKVDRLDQLPTVGDALARTDGREVVVLRPLGTVTKTSSAQSQQGPQGPVNICWDTDTGEVIGIRNGRLVPSPEQARANRWALKSVVNKILPQSRTSACMRLRAPVQGGTLADIEILKGVHKKAFYQGLYTCGRVWHCPVCAAKISERRRLELKDALAAAEQQLMRIHFVTLTIPHGIGDDIKELNGKLSVALGKLSSGRASIKNQMREMCPQFEQYGYIRAFEVTHGRNGFHPHYHIIVFTSAGMDSGMVQTIYSRAWQRACFLAELPEPSAEHGVTVQDGRKAAEYASKWGLEDEMTKAHMKQTRRKGATPWGLLRAALDGDDPEYPPERATALFRVYAEAFAGRRQLYWSNGLRKLLQLSKELTDEELANAPEDERSSLLATLTTEQWRAIRRFRQEAHILTVAEANAELLPVVIARLVERAACLGGPDGAPSGGVSPATAKRGSPLLDPPRLEG</sequence>
<evidence type="ECO:0000256" key="1">
    <source>
        <dbReference type="ARBA" id="ARBA00008909"/>
    </source>
</evidence>
<keyword evidence="2" id="KW-0235">DNA replication</keyword>
<dbReference type="Pfam" id="PF01446">
    <property type="entry name" value="Rep_1"/>
    <property type="match status" value="1"/>
</dbReference>
<keyword evidence="4" id="KW-0614">Plasmid</keyword>
<geneLocation type="plasmid" evidence="4">
    <name>pAhX22</name>
</geneLocation>
<comment type="similarity">
    <text evidence="1">Belongs to the Gram-positive plasmids replication protein type 1 family.</text>
</comment>
<evidence type="ECO:0000256" key="3">
    <source>
        <dbReference type="SAM" id="MobiDB-lite"/>
    </source>
</evidence>
<feature type="region of interest" description="Disordered" evidence="3">
    <location>
        <begin position="431"/>
        <end position="458"/>
    </location>
</feature>
<name>A0A6G9I369_AERHY</name>
<proteinExistence type="inferred from homology"/>
<dbReference type="AlphaFoldDB" id="A0A6G9I369"/>
<protein>
    <submittedName>
        <fullName evidence="4">Rep_1</fullName>
    </submittedName>
</protein>
<dbReference type="InterPro" id="IPR000989">
    <property type="entry name" value="Rep"/>
</dbReference>
<organism evidence="4">
    <name type="scientific">Aeromonas hydrophila</name>
    <dbReference type="NCBI Taxonomy" id="644"/>
    <lineage>
        <taxon>Bacteria</taxon>
        <taxon>Pseudomonadati</taxon>
        <taxon>Pseudomonadota</taxon>
        <taxon>Gammaproteobacteria</taxon>
        <taxon>Aeromonadales</taxon>
        <taxon>Aeromonadaceae</taxon>
        <taxon>Aeromonas</taxon>
    </lineage>
</organism>
<accession>A0A6G9I369</accession>